<accession>A0A453E1T2</accession>
<name>A0A453E1T2_AEGTS</name>
<proteinExistence type="predicted"/>
<reference evidence="2" key="2">
    <citation type="journal article" date="2017" name="Nat. Plants">
        <title>The Aegilops tauschii genome reveals multiple impacts of transposons.</title>
        <authorList>
            <person name="Zhao G."/>
            <person name="Zou C."/>
            <person name="Li K."/>
            <person name="Wang K."/>
            <person name="Li T."/>
            <person name="Gao L."/>
            <person name="Zhang X."/>
            <person name="Wang H."/>
            <person name="Yang Z."/>
            <person name="Liu X."/>
            <person name="Jiang W."/>
            <person name="Mao L."/>
            <person name="Kong X."/>
            <person name="Jiao Y."/>
            <person name="Jia J."/>
        </authorList>
    </citation>
    <scope>NUCLEOTIDE SEQUENCE [LARGE SCALE GENOMIC DNA]</scope>
    <source>
        <strain evidence="2">cv. AL8/78</strain>
    </source>
</reference>
<reference evidence="2" key="1">
    <citation type="journal article" date="2014" name="Science">
        <title>Ancient hybridizations among the ancestral genomes of bread wheat.</title>
        <authorList>
            <consortium name="International Wheat Genome Sequencing Consortium,"/>
            <person name="Marcussen T."/>
            <person name="Sandve S.R."/>
            <person name="Heier L."/>
            <person name="Spannagl M."/>
            <person name="Pfeifer M."/>
            <person name="Jakobsen K.S."/>
            <person name="Wulff B.B."/>
            <person name="Steuernagel B."/>
            <person name="Mayer K.F."/>
            <person name="Olsen O.A."/>
        </authorList>
    </citation>
    <scope>NUCLEOTIDE SEQUENCE [LARGE SCALE GENOMIC DNA]</scope>
    <source>
        <strain evidence="2">cv. AL8/78</strain>
    </source>
</reference>
<protein>
    <submittedName>
        <fullName evidence="1">Uncharacterized protein</fullName>
    </submittedName>
</protein>
<reference evidence="1" key="4">
    <citation type="submission" date="2019-03" db="UniProtKB">
        <authorList>
            <consortium name="EnsemblPlants"/>
        </authorList>
    </citation>
    <scope>IDENTIFICATION</scope>
</reference>
<keyword evidence="2" id="KW-1185">Reference proteome</keyword>
<reference evidence="1" key="3">
    <citation type="journal article" date="2017" name="Nature">
        <title>Genome sequence of the progenitor of the wheat D genome Aegilops tauschii.</title>
        <authorList>
            <person name="Luo M.C."/>
            <person name="Gu Y.Q."/>
            <person name="Puiu D."/>
            <person name="Wang H."/>
            <person name="Twardziok S.O."/>
            <person name="Deal K.R."/>
            <person name="Huo N."/>
            <person name="Zhu T."/>
            <person name="Wang L."/>
            <person name="Wang Y."/>
            <person name="McGuire P.E."/>
            <person name="Liu S."/>
            <person name="Long H."/>
            <person name="Ramasamy R.K."/>
            <person name="Rodriguez J.C."/>
            <person name="Van S.L."/>
            <person name="Yuan L."/>
            <person name="Wang Z."/>
            <person name="Xia Z."/>
            <person name="Xiao L."/>
            <person name="Anderson O.D."/>
            <person name="Ouyang S."/>
            <person name="Liang Y."/>
            <person name="Zimin A.V."/>
            <person name="Pertea G."/>
            <person name="Qi P."/>
            <person name="Bennetzen J.L."/>
            <person name="Dai X."/>
            <person name="Dawson M.W."/>
            <person name="Muller H.G."/>
            <person name="Kugler K."/>
            <person name="Rivarola-Duarte L."/>
            <person name="Spannagl M."/>
            <person name="Mayer K.F.X."/>
            <person name="Lu F.H."/>
            <person name="Bevan M.W."/>
            <person name="Leroy P."/>
            <person name="Li P."/>
            <person name="You F.M."/>
            <person name="Sun Q."/>
            <person name="Liu Z."/>
            <person name="Lyons E."/>
            <person name="Wicker T."/>
            <person name="Salzberg S.L."/>
            <person name="Devos K.M."/>
            <person name="Dvorak J."/>
        </authorList>
    </citation>
    <scope>NUCLEOTIDE SEQUENCE [LARGE SCALE GENOMIC DNA]</scope>
    <source>
        <strain evidence="1">cv. AL8/78</strain>
    </source>
</reference>
<evidence type="ECO:0000313" key="1">
    <source>
        <dbReference type="EnsemblPlants" id="AET3Gv20188500.2"/>
    </source>
</evidence>
<dbReference type="AlphaFoldDB" id="A0A453E1T2"/>
<dbReference type="EnsemblPlants" id="AET3Gv20188500.2">
    <property type="protein sequence ID" value="AET3Gv20188500.2"/>
    <property type="gene ID" value="AET3Gv20188500"/>
</dbReference>
<organism evidence="1 2">
    <name type="scientific">Aegilops tauschii subsp. strangulata</name>
    <name type="common">Goatgrass</name>
    <dbReference type="NCBI Taxonomy" id="200361"/>
    <lineage>
        <taxon>Eukaryota</taxon>
        <taxon>Viridiplantae</taxon>
        <taxon>Streptophyta</taxon>
        <taxon>Embryophyta</taxon>
        <taxon>Tracheophyta</taxon>
        <taxon>Spermatophyta</taxon>
        <taxon>Magnoliopsida</taxon>
        <taxon>Liliopsida</taxon>
        <taxon>Poales</taxon>
        <taxon>Poaceae</taxon>
        <taxon>BOP clade</taxon>
        <taxon>Pooideae</taxon>
        <taxon>Triticodae</taxon>
        <taxon>Triticeae</taxon>
        <taxon>Triticinae</taxon>
        <taxon>Aegilops</taxon>
    </lineage>
</organism>
<evidence type="ECO:0000313" key="2">
    <source>
        <dbReference type="Proteomes" id="UP000015105"/>
    </source>
</evidence>
<dbReference type="Gramene" id="AET3Gv20188500.2">
    <property type="protein sequence ID" value="AET3Gv20188500.2"/>
    <property type="gene ID" value="AET3Gv20188500"/>
</dbReference>
<sequence>MYSSFSLELSWSICLQMFNDNILKINVKRCVRLAVRLRKKYQYKSLKGGSE</sequence>
<reference evidence="1" key="5">
    <citation type="journal article" date="2021" name="G3 (Bethesda)">
        <title>Aegilops tauschii genome assembly Aet v5.0 features greater sequence contiguity and improved annotation.</title>
        <authorList>
            <person name="Wang L."/>
            <person name="Zhu T."/>
            <person name="Rodriguez J.C."/>
            <person name="Deal K.R."/>
            <person name="Dubcovsky J."/>
            <person name="McGuire P.E."/>
            <person name="Lux T."/>
            <person name="Spannagl M."/>
            <person name="Mayer K.F.X."/>
            <person name="Baldrich P."/>
            <person name="Meyers B.C."/>
            <person name="Huo N."/>
            <person name="Gu Y.Q."/>
            <person name="Zhou H."/>
            <person name="Devos K.M."/>
            <person name="Bennetzen J.L."/>
            <person name="Unver T."/>
            <person name="Budak H."/>
            <person name="Gulick P.J."/>
            <person name="Galiba G."/>
            <person name="Kalapos B."/>
            <person name="Nelson D.R."/>
            <person name="Li P."/>
            <person name="You F.M."/>
            <person name="Luo M.C."/>
            <person name="Dvorak J."/>
        </authorList>
    </citation>
    <scope>NUCLEOTIDE SEQUENCE [LARGE SCALE GENOMIC DNA]</scope>
    <source>
        <strain evidence="1">cv. AL8/78</strain>
    </source>
</reference>
<dbReference type="Proteomes" id="UP000015105">
    <property type="component" value="Chromosome 3D"/>
</dbReference>